<sequence length="209" mass="23779">MAESHTTQMNGETKEGVLRFWFGEGSAQAVPDKERLRFWFNGGERVDGLIRERYAVLVEQGGRGSLDGWLDTPRGTLALIVLLDQFPRNIYRGSARAYAFDERALAACREGQAKGWDELLSPLERAFFYLPLEHAEDLAAQERSVALFARLLDQAETPLREVCAGFYDYAVRHRDVIARFGRFPHRNHVLGRDSTPEEIEFLQQPGSSF</sequence>
<dbReference type="SUPFAM" id="SSF48452">
    <property type="entry name" value="TPR-like"/>
    <property type="match status" value="1"/>
</dbReference>
<keyword evidence="2" id="KW-1185">Reference proteome</keyword>
<dbReference type="PANTHER" id="PTHR23004">
    <property type="entry name" value="DOUBLECORTIN DOMAIN CONTAINING 2"/>
    <property type="match status" value="1"/>
</dbReference>
<organism evidence="1 2">
    <name type="scientific">Geoalkalibacter halelectricus</name>
    <dbReference type="NCBI Taxonomy" id="2847045"/>
    <lineage>
        <taxon>Bacteria</taxon>
        <taxon>Pseudomonadati</taxon>
        <taxon>Thermodesulfobacteriota</taxon>
        <taxon>Desulfuromonadia</taxon>
        <taxon>Desulfuromonadales</taxon>
        <taxon>Geoalkalibacteraceae</taxon>
        <taxon>Geoalkalibacter</taxon>
    </lineage>
</organism>
<dbReference type="Pfam" id="PF06041">
    <property type="entry name" value="DUF924"/>
    <property type="match status" value="1"/>
</dbReference>
<dbReference type="Gene3D" id="1.20.58.320">
    <property type="entry name" value="TPR-like"/>
    <property type="match status" value="1"/>
</dbReference>
<evidence type="ECO:0000313" key="2">
    <source>
        <dbReference type="Proteomes" id="UP001060414"/>
    </source>
</evidence>
<dbReference type="RefSeq" id="WP_260746597.1">
    <property type="nucleotide sequence ID" value="NZ_CP092109.1"/>
</dbReference>
<dbReference type="Proteomes" id="UP001060414">
    <property type="component" value="Chromosome"/>
</dbReference>
<proteinExistence type="predicted"/>
<dbReference type="PANTHER" id="PTHR23004:SF7">
    <property type="entry name" value="DUF924-DOMAIN-CONTAINING PROTEIN"/>
    <property type="match status" value="1"/>
</dbReference>
<evidence type="ECO:0000313" key="1">
    <source>
        <dbReference type="EMBL" id="UWZ78248.1"/>
    </source>
</evidence>
<protein>
    <submittedName>
        <fullName evidence="1">DUF924 domain-containing protein</fullName>
    </submittedName>
</protein>
<dbReference type="InterPro" id="IPR010323">
    <property type="entry name" value="DUF924"/>
</dbReference>
<dbReference type="InterPro" id="IPR011990">
    <property type="entry name" value="TPR-like_helical_dom_sf"/>
</dbReference>
<accession>A0ABY5ZI39</accession>
<dbReference type="EMBL" id="CP092109">
    <property type="protein sequence ID" value="UWZ78248.1"/>
    <property type="molecule type" value="Genomic_DNA"/>
</dbReference>
<gene>
    <name evidence="1" type="ORF">L9S41_11130</name>
</gene>
<reference evidence="1" key="1">
    <citation type="journal article" date="2022" name="Environ. Microbiol.">
        <title>Geoalkalibacter halelectricus SAP #1 sp. nov. possessing extracellular electron transfer and mineral#reducing capabilities from a haloalkaline environment.</title>
        <authorList>
            <person name="Yadav S."/>
            <person name="Singh R."/>
            <person name="Sundharam S.S."/>
            <person name="Chaudhary S."/>
            <person name="Krishnamurthi S."/>
            <person name="Patil S.A."/>
        </authorList>
    </citation>
    <scope>NUCLEOTIDE SEQUENCE</scope>
    <source>
        <strain evidence="1">SAP-1</strain>
    </source>
</reference>
<dbReference type="Gene3D" id="1.25.40.10">
    <property type="entry name" value="Tetratricopeptide repeat domain"/>
    <property type="match status" value="1"/>
</dbReference>
<name>A0ABY5ZI39_9BACT</name>